<dbReference type="InterPro" id="IPR007527">
    <property type="entry name" value="Znf_SWIM"/>
</dbReference>
<organism evidence="4">
    <name type="scientific">Anisakis simplex</name>
    <name type="common">Herring worm</name>
    <dbReference type="NCBI Taxonomy" id="6269"/>
    <lineage>
        <taxon>Eukaryota</taxon>
        <taxon>Metazoa</taxon>
        <taxon>Ecdysozoa</taxon>
        <taxon>Nematoda</taxon>
        <taxon>Chromadorea</taxon>
        <taxon>Rhabditida</taxon>
        <taxon>Spirurina</taxon>
        <taxon>Ascaridomorpha</taxon>
        <taxon>Ascaridoidea</taxon>
        <taxon>Anisakidae</taxon>
        <taxon>Anisakis</taxon>
        <taxon>Anisakis simplex complex</taxon>
    </lineage>
</organism>
<keyword evidence="1" id="KW-0479">Metal-binding</keyword>
<feature type="region of interest" description="Disordered" evidence="2">
    <location>
        <begin position="945"/>
        <end position="979"/>
    </location>
</feature>
<dbReference type="GO" id="GO:0008270">
    <property type="term" value="F:zinc ion binding"/>
    <property type="evidence" value="ECO:0007669"/>
    <property type="project" value="UniProtKB-KW"/>
</dbReference>
<feature type="compositionally biased region" description="Low complexity" evidence="2">
    <location>
        <begin position="966"/>
        <end position="979"/>
    </location>
</feature>
<dbReference type="Pfam" id="PF25572">
    <property type="entry name" value="TPR_ZSWIM8"/>
    <property type="match status" value="1"/>
</dbReference>
<dbReference type="WBParaSite" id="ASIM_0001587101-mRNA-1">
    <property type="protein sequence ID" value="ASIM_0001587101-mRNA-1"/>
    <property type="gene ID" value="ASIM_0001587101"/>
</dbReference>
<sequence length="1086" mass="120650">LDPNDAWLMRAAGGEDEPDENLAVAAVGAAPRDDDQFSFEDSERFEEDSLCSWMSDTESLNQNWRGWSAARTSSAHVARGGTISISMETLNVNYADGACASSSSHHSSAHRYTGGITSVAVPSSSVLPLAHNRSRRSTTSSPSSSNHNNNNNDTSRRGMDLGLSVVRDDCSPLNAASPPSSTSKRNRDAKSIATVQSLAERAAHCAARYYSFDALEAAYHSISVERRRTAIKRDARDPEEAAFLMNSATFTDHEAIPDKFFLSIVRWCFPESEEDIRLYSCLANGNADEFGRGEYLYESDAVHDVFQIGYHLSAVVNGLISGSMSAGTLAVPTSAAVPATVKPNRQSKNIYNVSVRVDRCRIVSCSCSCAFKASWCQHVVAVCLHRIHRSHQIEYRVTIWDSINELTNNKLKKFAQFLINDLPRQYLPLAQRLIDQLRNPNSEINTAVGAPDPTDGGHEDVAIWCLDQRTLHENIRRILVKFCVPSPTVHCDVQYLSSNQPPAASEWQSLLRPHRSKDPEGLWNLLSIVREMFKRRDENATSLLHIITEECLACAQVLIWWYQTALLQSGQWFLCSPSGNKSSSLMSSQNAPQFNCASLCDEIVQLWRLAALNPRLSELEREQLASFLQIYHRNAVERIWKNICSATTDVSAQAQPNGLTASVIDHRGERLAIENARFTFDLFPGFLLALKACYVGWNGISVEGADSGTTSVLKLNQVSDIVIRLKILQAHILHPNMPVLRRHSRISEGTSLPDVPGTSGSLFRNAFYHYSVHQQGSSRSTKRRKKTSSRLNRNRMHQPFEFHDERSLERAVRNLALGEEMEEESAESGQESETGPSRPTESNQTNHSNAREKSSNNEEWNATAGMSETNNNKPSLSWSDVDELFARAHIQPSNLDIKFARCEALMSHGYTRQACDMAIELSNEMIEKPPDLLYSSSKTEFRGCHSDGNAVGSSKMGAKSRRRKSSQSSSIPTTSTQSGAAAAGESSLLSEFDEGLLESSQLAAITISRTIFLVQSLIKEPETHRLAFTLALHALQLPRGPAATKFLEVKLYHLEAELVNLLRRLEIGAYELQLIRDRARIFVMNA</sequence>
<dbReference type="PANTHER" id="PTHR22619">
    <property type="entry name" value="ZINC FINGER SWIM DOMAIN CONTAINING PROTEIN 4, 5, 6"/>
    <property type="match status" value="1"/>
</dbReference>
<evidence type="ECO:0000259" key="3">
    <source>
        <dbReference type="PROSITE" id="PS50966"/>
    </source>
</evidence>
<dbReference type="PROSITE" id="PS50966">
    <property type="entry name" value="ZF_SWIM"/>
    <property type="match status" value="1"/>
</dbReference>
<proteinExistence type="predicted"/>
<feature type="region of interest" description="Disordered" evidence="2">
    <location>
        <begin position="126"/>
        <end position="189"/>
    </location>
</feature>
<protein>
    <submittedName>
        <fullName evidence="4">SWIM-type domain-containing protein</fullName>
    </submittedName>
</protein>
<feature type="compositionally biased region" description="Polar residues" evidence="2">
    <location>
        <begin position="837"/>
        <end position="848"/>
    </location>
</feature>
<feature type="compositionally biased region" description="Basic residues" evidence="2">
    <location>
        <begin position="780"/>
        <end position="796"/>
    </location>
</feature>
<name>A0A0M3K4I0_ANISI</name>
<evidence type="ECO:0000256" key="2">
    <source>
        <dbReference type="SAM" id="MobiDB-lite"/>
    </source>
</evidence>
<keyword evidence="1" id="KW-0863">Zinc-finger</keyword>
<evidence type="ECO:0000256" key="1">
    <source>
        <dbReference type="PROSITE-ProRule" id="PRU00325"/>
    </source>
</evidence>
<accession>A0A0M3K4I0</accession>
<evidence type="ECO:0000313" key="4">
    <source>
        <dbReference type="WBParaSite" id="ASIM_0001587101-mRNA-1"/>
    </source>
</evidence>
<dbReference type="AlphaFoldDB" id="A0A0M3K4I0"/>
<reference evidence="4" key="1">
    <citation type="submission" date="2017-02" db="UniProtKB">
        <authorList>
            <consortium name="WormBaseParasite"/>
        </authorList>
    </citation>
    <scope>IDENTIFICATION</scope>
</reference>
<feature type="domain" description="SWIM-type" evidence="3">
    <location>
        <begin position="351"/>
        <end position="387"/>
    </location>
</feature>
<feature type="compositionally biased region" description="Basic and acidic residues" evidence="2">
    <location>
        <begin position="798"/>
        <end position="812"/>
    </location>
</feature>
<dbReference type="GO" id="GO:0031462">
    <property type="term" value="C:Cul2-RING ubiquitin ligase complex"/>
    <property type="evidence" value="ECO:0007669"/>
    <property type="project" value="TreeGrafter"/>
</dbReference>
<dbReference type="InterPro" id="IPR057945">
    <property type="entry name" value="TPR_ZSWIM8"/>
</dbReference>
<feature type="compositionally biased region" description="Low complexity" evidence="2">
    <location>
        <begin position="137"/>
        <end position="153"/>
    </location>
</feature>
<dbReference type="PANTHER" id="PTHR22619:SF1">
    <property type="entry name" value="ZINC FINGER SWIM DOMAIN-CONTAINING PROTEIN 8"/>
    <property type="match status" value="1"/>
</dbReference>
<keyword evidence="1" id="KW-0862">Zinc</keyword>
<feature type="compositionally biased region" description="Polar residues" evidence="2">
    <location>
        <begin position="857"/>
        <end position="875"/>
    </location>
</feature>
<feature type="region of interest" description="Disordered" evidence="2">
    <location>
        <begin position="773"/>
        <end position="875"/>
    </location>
</feature>